<organism evidence="2 3">
    <name type="scientific">Barnesiella intestinihominis YIT 11860</name>
    <dbReference type="NCBI Taxonomy" id="742726"/>
    <lineage>
        <taxon>Bacteria</taxon>
        <taxon>Pseudomonadati</taxon>
        <taxon>Bacteroidota</taxon>
        <taxon>Bacteroidia</taxon>
        <taxon>Bacteroidales</taxon>
        <taxon>Barnesiellaceae</taxon>
        <taxon>Barnesiella</taxon>
    </lineage>
</organism>
<feature type="transmembrane region" description="Helical" evidence="1">
    <location>
        <begin position="12"/>
        <end position="35"/>
    </location>
</feature>
<dbReference type="OrthoDB" id="1108503at2"/>
<dbReference type="HOGENOM" id="CLU_012456_0_0_10"/>
<keyword evidence="1" id="KW-0472">Membrane</keyword>
<protein>
    <submittedName>
        <fullName evidence="2">Uncharacterized protein</fullName>
    </submittedName>
</protein>
<dbReference type="PANTHER" id="PTHR30441">
    <property type="entry name" value="DUF748 DOMAIN-CONTAINING PROTEIN"/>
    <property type="match status" value="1"/>
</dbReference>
<keyword evidence="1" id="KW-0812">Transmembrane</keyword>
<comment type="caution">
    <text evidence="2">The sequence shown here is derived from an EMBL/GenBank/DDBJ whole genome shotgun (WGS) entry which is preliminary data.</text>
</comment>
<reference evidence="2 3" key="1">
    <citation type="submission" date="2012-08" db="EMBL/GenBank/DDBJ databases">
        <title>The Genome Sequence of Barnesiella intestinihominis YIT 11860.</title>
        <authorList>
            <consortium name="The Broad Institute Genome Sequencing Platform"/>
            <person name="Earl A."/>
            <person name="Ward D."/>
            <person name="Feldgarden M."/>
            <person name="Gevers D."/>
            <person name="Morotomi M."/>
            <person name="Walker B."/>
            <person name="Young S.K."/>
            <person name="Zeng Q."/>
            <person name="Gargeya S."/>
            <person name="Fitzgerald M."/>
            <person name="Haas B."/>
            <person name="Abouelleil A."/>
            <person name="Alvarado L."/>
            <person name="Arachchi H.M."/>
            <person name="Berlin A.M."/>
            <person name="Chapman S.B."/>
            <person name="Goldberg J."/>
            <person name="Griggs A."/>
            <person name="Gujja S."/>
            <person name="Hansen M."/>
            <person name="Howarth C."/>
            <person name="Imamovic A."/>
            <person name="Larimer J."/>
            <person name="McCowen C."/>
            <person name="Montmayeur A."/>
            <person name="Murphy C."/>
            <person name="Neiman D."/>
            <person name="Pearson M."/>
            <person name="Priest M."/>
            <person name="Roberts A."/>
            <person name="Saif S."/>
            <person name="Shea T."/>
            <person name="Sisk P."/>
            <person name="Sykes S."/>
            <person name="Wortman J."/>
            <person name="Nusbaum C."/>
            <person name="Birren B."/>
        </authorList>
    </citation>
    <scope>NUCLEOTIDE SEQUENCE [LARGE SCALE GENOMIC DNA]</scope>
    <source>
        <strain evidence="2 3">YIT 11860</strain>
    </source>
</reference>
<keyword evidence="1" id="KW-1133">Transmembrane helix</keyword>
<dbReference type="GO" id="GO:0090313">
    <property type="term" value="P:regulation of protein targeting to membrane"/>
    <property type="evidence" value="ECO:0007669"/>
    <property type="project" value="TreeGrafter"/>
</dbReference>
<accession>K0X2I6</accession>
<dbReference type="PANTHER" id="PTHR30441:SF8">
    <property type="entry name" value="DUF748 DOMAIN-CONTAINING PROTEIN"/>
    <property type="match status" value="1"/>
</dbReference>
<dbReference type="EMBL" id="ADLE01000008">
    <property type="protein sequence ID" value="EJZ64751.1"/>
    <property type="molecule type" value="Genomic_DNA"/>
</dbReference>
<dbReference type="InterPro" id="IPR052894">
    <property type="entry name" value="AsmA-related"/>
</dbReference>
<name>K0X2I6_9BACT</name>
<dbReference type="eggNOG" id="COG2982">
    <property type="taxonomic scope" value="Bacteria"/>
</dbReference>
<dbReference type="PATRIC" id="fig|742726.3.peg.1305"/>
<gene>
    <name evidence="2" type="ORF">HMPREF9448_01234</name>
</gene>
<evidence type="ECO:0000313" key="2">
    <source>
        <dbReference type="EMBL" id="EJZ64751.1"/>
    </source>
</evidence>
<dbReference type="STRING" id="742726.HMPREF9448_01234"/>
<dbReference type="Proteomes" id="UP000006044">
    <property type="component" value="Unassembled WGS sequence"/>
</dbReference>
<dbReference type="GeneID" id="77848523"/>
<keyword evidence="3" id="KW-1185">Reference proteome</keyword>
<dbReference type="GO" id="GO:0005886">
    <property type="term" value="C:plasma membrane"/>
    <property type="evidence" value="ECO:0007669"/>
    <property type="project" value="TreeGrafter"/>
</dbReference>
<dbReference type="AlphaFoldDB" id="K0X2I6"/>
<dbReference type="RefSeq" id="WP_008861719.1">
    <property type="nucleotide sequence ID" value="NZ_CAXSNY010000001.1"/>
</dbReference>
<proteinExistence type="predicted"/>
<evidence type="ECO:0000313" key="3">
    <source>
        <dbReference type="Proteomes" id="UP000006044"/>
    </source>
</evidence>
<evidence type="ECO:0000256" key="1">
    <source>
        <dbReference type="SAM" id="Phobius"/>
    </source>
</evidence>
<sequence length="996" mass="110807">MKNRTKKLFKITGITLGALIVFLSAVIAFSINFIFTPEKLTPIVLNVANQNINAKLDMNSVELTFFSTFPRFGIKLENGTLVSKAIRDSLWQRTDTLASFRKAIAVINLVDYLQQKKISINRLSLDSTNIYAFKGKDGIANWNILIADTTNTPDTTTATSPVINEIDIKHVSLHHTTVTFDDRETNVFANLWDANLKLKANLKKEQSTLTLDFNNKNILFWQNGELLAHRIATHLQTAIELNRSKRALSLHDAMMEINGIKLDIHGSICKDTTAQALDIDLQYGLHAPSLETVLHMIPESILKKEKVSAKGDVTVNGNLKGLYGKGKMPLATLKIEINDASAQYAQLPYGIDELKANFFGQIDLMRQSPSYLDLKIFHFKGAHTDILADAKVNDLLGDPDISFHTQSTIDLTALAQTFPLQDGVSIEGKLDADMNVRCRLSSIKKKDIGRIRAKGKINMSKLALRDKNKKFEFTSDASLSFVGNDVLGAHIEIGNMAFHSTRLNSSINNLSALIKTTNPQDTTRIALVECKLNANKLKASLPDTSNLFCGKTAATIKLQPTENNPTRPEIGFALEADTLFCRLGDTKLGMDKAGITITAQQLKDSLWIPKGIVGFNRLFVRTPQSALPIRMQKTAISVGNRAITLHNATMKIGRSDLTATGAIHDLYGAMRHNKKLRATLTLSSKNLNCNQLIRSISFPKDTAQIETESDTTSTALKLFVIPRNIDFELQTNLNRVRYGKMVFKNVHGAIDIRNQAIHLKELSMEGMDATMRTTLIYQARQPEQGYAGFDFKLHNINIGKLVDFIPSLDTIVPMLRSFQGTVDFNVSAESGLDSCLNIKIPSLRSAIHVEGDSLVLLDGETFAEISKKFFFKNKERNLIDSISVNISVEDGNVTVYPFVIEMDRYRAAVGGNQDLDMNFNYHISILKSPIPFKLGLNISGNLDKMKFGMGKAKYKNAVTPVEIHKVDSTIVNMGEQIVRDFKKVMRRQLPQTQTTN</sequence>